<dbReference type="PANTHER" id="PTHR30534">
    <property type="entry name" value="FLAGELLAR MOTOR SWITCH PROTEIN FLIG"/>
    <property type="match status" value="1"/>
</dbReference>
<dbReference type="InterPro" id="IPR032779">
    <property type="entry name" value="FliG_M"/>
</dbReference>
<dbReference type="EMBL" id="SRMQ01000001">
    <property type="protein sequence ID" value="TGJ77888.1"/>
    <property type="molecule type" value="Genomic_DNA"/>
</dbReference>
<sequence length="335" mass="38428">MAKNQLSGQQKAAAVIISIGAETASKIYKYLKEDEVEQLTYEIARMSHMSTEQQEEILENFYQICLTQKVITEGGIEYARNVLEKAYGAQTAASLLERVTKSLRTKAFEFIRKTDYKNLMTMIQNEHPQTIALILSYARADQAAMIIAELPKEIRLEVVERIANMDRTSPEIIHIVESNLENKFSSLMSLDFMEFGGVNYIADIMNNMDRSNEKYIFDELARKDAELCDEIKKRMFVFEDITCLDDMSIQRFLREVDSKDLVFALKGANKEVADVIFKNMSNRTMETIKSDLEFTHNVRLRDVEEAQQRIVGVIRRLESEGELIISKGGKDEVIA</sequence>
<dbReference type="GO" id="GO:0003774">
    <property type="term" value="F:cytoskeletal motor activity"/>
    <property type="evidence" value="ECO:0007669"/>
    <property type="project" value="InterPro"/>
</dbReference>
<evidence type="ECO:0000256" key="1">
    <source>
        <dbReference type="ARBA" id="ARBA00004117"/>
    </source>
</evidence>
<dbReference type="InterPro" id="IPR023087">
    <property type="entry name" value="Flg_Motor_Flig_C"/>
</dbReference>
<dbReference type="Pfam" id="PF14842">
    <property type="entry name" value="FliG_N"/>
    <property type="match status" value="1"/>
</dbReference>
<proteinExistence type="inferred from homology"/>
<dbReference type="SUPFAM" id="SSF48029">
    <property type="entry name" value="FliG"/>
    <property type="match status" value="2"/>
</dbReference>
<evidence type="ECO:0000259" key="12">
    <source>
        <dbReference type="Pfam" id="PF14842"/>
    </source>
</evidence>
<feature type="domain" description="Flagellar motor switch protein FliG C-terminal" evidence="10">
    <location>
        <begin position="219"/>
        <end position="325"/>
    </location>
</feature>
<gene>
    <name evidence="13" type="primary">fliG</name>
    <name evidence="13" type="ORF">CAGA_02970</name>
</gene>
<dbReference type="OrthoDB" id="9780302at2"/>
<reference evidence="13 14" key="1">
    <citation type="submission" date="2019-04" db="EMBL/GenBank/DDBJ databases">
        <authorList>
            <person name="Poehlein A."/>
            <person name="Bengelsdorf F.R."/>
            <person name="Duerre P."/>
            <person name="Daniel R."/>
        </authorList>
    </citation>
    <scope>NUCLEOTIDE SEQUENCE [LARGE SCALE GENOMIC DNA]</scope>
    <source>
        <strain evidence="13 14">BS-1</strain>
    </source>
</reference>
<comment type="subcellular location">
    <subcellularLocation>
        <location evidence="1">Bacterial flagellum basal body</location>
    </subcellularLocation>
    <subcellularLocation>
        <location evidence="2">Cell membrane</location>
        <topology evidence="2">Peripheral membrane protein</topology>
        <orientation evidence="2">Cytoplasmic side</orientation>
    </subcellularLocation>
</comment>
<evidence type="ECO:0000256" key="5">
    <source>
        <dbReference type="ARBA" id="ARBA00022475"/>
    </source>
</evidence>
<evidence type="ECO:0000256" key="4">
    <source>
        <dbReference type="ARBA" id="ARBA00021870"/>
    </source>
</evidence>
<dbReference type="GO" id="GO:0005886">
    <property type="term" value="C:plasma membrane"/>
    <property type="evidence" value="ECO:0007669"/>
    <property type="project" value="UniProtKB-SubCell"/>
</dbReference>
<evidence type="ECO:0000313" key="13">
    <source>
        <dbReference type="EMBL" id="TGJ77888.1"/>
    </source>
</evidence>
<evidence type="ECO:0000259" key="10">
    <source>
        <dbReference type="Pfam" id="PF01706"/>
    </source>
</evidence>
<dbReference type="GO" id="GO:0009425">
    <property type="term" value="C:bacterial-type flagellum basal body"/>
    <property type="evidence" value="ECO:0007669"/>
    <property type="project" value="UniProtKB-SubCell"/>
</dbReference>
<feature type="domain" description="Flagellar motor switch protein FliG middle" evidence="11">
    <location>
        <begin position="117"/>
        <end position="189"/>
    </location>
</feature>
<dbReference type="NCBIfam" id="TIGR00207">
    <property type="entry name" value="fliG"/>
    <property type="match status" value="1"/>
</dbReference>
<dbReference type="Pfam" id="PF01706">
    <property type="entry name" value="FliG_C"/>
    <property type="match status" value="1"/>
</dbReference>
<evidence type="ECO:0000256" key="6">
    <source>
        <dbReference type="ARBA" id="ARBA00022500"/>
    </source>
</evidence>
<evidence type="ECO:0000256" key="3">
    <source>
        <dbReference type="ARBA" id="ARBA00010299"/>
    </source>
</evidence>
<evidence type="ECO:0000256" key="2">
    <source>
        <dbReference type="ARBA" id="ARBA00004413"/>
    </source>
</evidence>
<dbReference type="PRINTS" id="PR00954">
    <property type="entry name" value="FLGMOTORFLIG"/>
</dbReference>
<evidence type="ECO:0000256" key="8">
    <source>
        <dbReference type="ARBA" id="ARBA00023136"/>
    </source>
</evidence>
<protein>
    <recommendedName>
        <fullName evidence="4">Flagellar motor switch protein FliG</fullName>
    </recommendedName>
</protein>
<dbReference type="Gene3D" id="1.10.220.30">
    <property type="match status" value="3"/>
</dbReference>
<dbReference type="PIRSF" id="PIRSF003161">
    <property type="entry name" value="FliG"/>
    <property type="match status" value="1"/>
</dbReference>
<dbReference type="Pfam" id="PF14841">
    <property type="entry name" value="FliG_M"/>
    <property type="match status" value="1"/>
</dbReference>
<keyword evidence="13" id="KW-0282">Flagellum</keyword>
<dbReference type="GO" id="GO:0006935">
    <property type="term" value="P:chemotaxis"/>
    <property type="evidence" value="ECO:0007669"/>
    <property type="project" value="UniProtKB-KW"/>
</dbReference>
<evidence type="ECO:0000256" key="7">
    <source>
        <dbReference type="ARBA" id="ARBA00022779"/>
    </source>
</evidence>
<keyword evidence="7" id="KW-0283">Flagellar rotation</keyword>
<dbReference type="FunFam" id="1.10.220.30:FF:000001">
    <property type="entry name" value="Flagellar motor switch protein FliG"/>
    <property type="match status" value="1"/>
</dbReference>
<dbReference type="PANTHER" id="PTHR30534:SF0">
    <property type="entry name" value="FLAGELLAR MOTOR SWITCH PROTEIN FLIG"/>
    <property type="match status" value="1"/>
</dbReference>
<evidence type="ECO:0000256" key="9">
    <source>
        <dbReference type="ARBA" id="ARBA00023143"/>
    </source>
</evidence>
<dbReference type="GO" id="GO:0071973">
    <property type="term" value="P:bacterial-type flagellum-dependent cell motility"/>
    <property type="evidence" value="ECO:0007669"/>
    <property type="project" value="InterPro"/>
</dbReference>
<dbReference type="InterPro" id="IPR028263">
    <property type="entry name" value="FliG_N"/>
</dbReference>
<keyword evidence="6" id="KW-0145">Chemotaxis</keyword>
<organism evidence="13 14">
    <name type="scientific">Caproiciproducens galactitolivorans</name>
    <dbReference type="NCBI Taxonomy" id="642589"/>
    <lineage>
        <taxon>Bacteria</taxon>
        <taxon>Bacillati</taxon>
        <taxon>Bacillota</taxon>
        <taxon>Clostridia</taxon>
        <taxon>Eubacteriales</taxon>
        <taxon>Acutalibacteraceae</taxon>
        <taxon>Caproiciproducens</taxon>
    </lineage>
</organism>
<evidence type="ECO:0000313" key="14">
    <source>
        <dbReference type="Proteomes" id="UP000297714"/>
    </source>
</evidence>
<comment type="similarity">
    <text evidence="3">Belongs to the FliG family.</text>
</comment>
<keyword evidence="14" id="KW-1185">Reference proteome</keyword>
<keyword evidence="13" id="KW-0969">Cilium</keyword>
<dbReference type="AlphaFoldDB" id="A0A4Z0YDB7"/>
<keyword evidence="5" id="KW-1003">Cell membrane</keyword>
<keyword evidence="13" id="KW-0966">Cell projection</keyword>
<accession>A0A4Z0YDB7</accession>
<dbReference type="RefSeq" id="WP_135656957.1">
    <property type="nucleotide sequence ID" value="NZ_JAJUFJ010000001.1"/>
</dbReference>
<dbReference type="Proteomes" id="UP000297714">
    <property type="component" value="Unassembled WGS sequence"/>
</dbReference>
<evidence type="ECO:0000259" key="11">
    <source>
        <dbReference type="Pfam" id="PF14841"/>
    </source>
</evidence>
<dbReference type="InterPro" id="IPR011002">
    <property type="entry name" value="FliG_a-hlx"/>
</dbReference>
<name>A0A4Z0YDB7_9FIRM</name>
<feature type="domain" description="Flagellar motor switch protein FliG N-terminal" evidence="12">
    <location>
        <begin position="5"/>
        <end position="108"/>
    </location>
</feature>
<comment type="caution">
    <text evidence="13">The sequence shown here is derived from an EMBL/GenBank/DDBJ whole genome shotgun (WGS) entry which is preliminary data.</text>
</comment>
<dbReference type="InterPro" id="IPR000090">
    <property type="entry name" value="Flg_Motor_Flig"/>
</dbReference>
<keyword evidence="9" id="KW-0975">Bacterial flagellum</keyword>
<keyword evidence="8" id="KW-0472">Membrane</keyword>